<proteinExistence type="predicted"/>
<dbReference type="Proteomes" id="UP000154968">
    <property type="component" value="Segment"/>
</dbReference>
<dbReference type="GeneID" id="16414393"/>
<protein>
    <submittedName>
        <fullName evidence="1">Uncharacterized protein</fullName>
    </submittedName>
</protein>
<accession>S6DAV9</accession>
<evidence type="ECO:0000313" key="1">
    <source>
        <dbReference type="EMBL" id="CCV01731.1"/>
    </source>
</evidence>
<evidence type="ECO:0000313" key="2">
    <source>
        <dbReference type="Proteomes" id="UP000154968"/>
    </source>
</evidence>
<keyword evidence="2" id="KW-1185">Reference proteome</keyword>
<sequence length="311" mass="35681">MSSKNSSETHNDIETPNDIFNTPILQSFLVKTNLSINLNNLVNFLPLSDKVATECYRSGTIIALKYKDTTKGQDDLFKTKNGFKNACHLIMCHTLNKRKKKMIHIKITAVGTFQIVGIPAVDVEKVVYKIFLVLEKINKINCIFKYVSAETSHNTKTDERRGSIEHNRLEIVIVPILNNYMLTLDQKVTNNIFQNSKVQIVQKFIDNNFLSFMVPNDPAITIKKSFIYEDFSAHPIQYIVWNKKCGKTEQYIEYDSYTTILKGAQKDNARSKKYLTLRLYSTGKVLVSGFDEILIQQGVKDFLNVCNQFSH</sequence>
<name>S6DAV9_9VIRU</name>
<organism evidence="1 2">
    <name type="scientific">Invertebrate iridescent virus 22</name>
    <dbReference type="NCBI Taxonomy" id="345198"/>
    <lineage>
        <taxon>Viruses</taxon>
        <taxon>Varidnaviria</taxon>
        <taxon>Bamfordvirae</taxon>
        <taxon>Nucleocytoviricota</taxon>
        <taxon>Megaviricetes</taxon>
        <taxon>Pimascovirales</taxon>
        <taxon>Pimascovirales incertae sedis</taxon>
        <taxon>Iridoviridae</taxon>
        <taxon>Betairidovirinae</taxon>
        <taxon>Chloriridovirus</taxon>
        <taxon>Chloriridovirus simulium1</taxon>
    </lineage>
</organism>
<dbReference type="EMBL" id="HF920633">
    <property type="protein sequence ID" value="CCV01731.1"/>
    <property type="molecule type" value="Genomic_DNA"/>
</dbReference>
<dbReference type="RefSeq" id="YP_008357352.1">
    <property type="nucleotide sequence ID" value="NC_021901.1"/>
</dbReference>
<gene>
    <name evidence="1" type="primary">054R</name>
    <name evidence="1" type="ORF">IIV22_054R</name>
</gene>
<reference evidence="1 2" key="1">
    <citation type="journal article" date="2013" name="J. Gen. Virol.">
        <title>Complete genome sequence of invertebrate iridescent virus 22 isolated from a blackfly larva.</title>
        <authorList>
            <person name="Piegu B."/>
            <person name="Guizard S."/>
            <person name="Spears T."/>
            <person name="Cruaud C."/>
            <person name="Couloux A."/>
            <person name="Bideshi D.K."/>
            <person name="Federici B.A."/>
            <person name="Bigot Y."/>
        </authorList>
    </citation>
    <scope>NUCLEOTIDE SEQUENCE [LARGE SCALE GENOMIC DNA]</scope>
</reference>
<dbReference type="KEGG" id="vg:16414393"/>